<proteinExistence type="predicted"/>
<evidence type="ECO:0000256" key="2">
    <source>
        <dbReference type="SAM" id="Phobius"/>
    </source>
</evidence>
<feature type="transmembrane region" description="Helical" evidence="2">
    <location>
        <begin position="28"/>
        <end position="50"/>
    </location>
</feature>
<dbReference type="PANTHER" id="PTHR34980">
    <property type="entry name" value="INNER MEMBRANE PROTEIN-RELATED-RELATED"/>
    <property type="match status" value="1"/>
</dbReference>
<organism evidence="3 4">
    <name type="scientific">Mesosutterella porci</name>
    <dbReference type="NCBI Taxonomy" id="2915351"/>
    <lineage>
        <taxon>Bacteria</taxon>
        <taxon>Pseudomonadati</taxon>
        <taxon>Pseudomonadota</taxon>
        <taxon>Betaproteobacteria</taxon>
        <taxon>Burkholderiales</taxon>
        <taxon>Sutterellaceae</taxon>
        <taxon>Mesosutterella</taxon>
    </lineage>
</organism>
<reference evidence="3 4" key="1">
    <citation type="submission" date="2022-02" db="EMBL/GenBank/DDBJ databases">
        <title>Mesosutterella porci, a novel member of the family Sutterellaceae from pig feces.</title>
        <authorList>
            <person name="Wylensek D."/>
            <person name="Clavel T."/>
        </authorList>
    </citation>
    <scope>NUCLEOTIDE SEQUENCE [LARGE SCALE GENOMIC DNA]</scope>
    <source>
        <strain evidence="4">oilRF-744-wt-GAM-9</strain>
    </source>
</reference>
<keyword evidence="4" id="KW-1185">Reference proteome</keyword>
<keyword evidence="2" id="KW-0472">Membrane</keyword>
<sequence>MTENGRRGGFLRDLFAVLPDGRLPRSRYALCLIVWAAALAASAMAASWLLSRGGPAWAAAGAAAVSGWFALTASVRRLHDIGRSGWWVIAAAALLPLGLLVLLSMEGKPGENRWGENPKGLLRIDDERLLERLARESRPGSAMDEILSGKGAAGPQGAGSQNQGECNGKDS</sequence>
<feature type="transmembrane region" description="Helical" evidence="2">
    <location>
        <begin position="85"/>
        <end position="105"/>
    </location>
</feature>
<accession>A0ABS9MPN7</accession>
<dbReference type="PANTHER" id="PTHR34980:SF3">
    <property type="entry name" value="BLR8105 PROTEIN"/>
    <property type="match status" value="1"/>
</dbReference>
<dbReference type="InterPro" id="IPR008523">
    <property type="entry name" value="DUF805"/>
</dbReference>
<keyword evidence="2" id="KW-0812">Transmembrane</keyword>
<dbReference type="Pfam" id="PF05656">
    <property type="entry name" value="DUF805"/>
    <property type="match status" value="1"/>
</dbReference>
<feature type="transmembrane region" description="Helical" evidence="2">
    <location>
        <begin position="56"/>
        <end position="73"/>
    </location>
</feature>
<name>A0ABS9MPN7_9BURK</name>
<dbReference type="RefSeq" id="WP_237978166.1">
    <property type="nucleotide sequence ID" value="NZ_JAKNCT010000003.1"/>
</dbReference>
<comment type="caution">
    <text evidence="3">The sequence shown here is derived from an EMBL/GenBank/DDBJ whole genome shotgun (WGS) entry which is preliminary data.</text>
</comment>
<evidence type="ECO:0000313" key="3">
    <source>
        <dbReference type="EMBL" id="MCG5030512.1"/>
    </source>
</evidence>
<keyword evidence="2" id="KW-1133">Transmembrane helix</keyword>
<evidence type="ECO:0000256" key="1">
    <source>
        <dbReference type="SAM" id="MobiDB-lite"/>
    </source>
</evidence>
<dbReference type="EMBL" id="JAKNCT010000003">
    <property type="protein sequence ID" value="MCG5030512.1"/>
    <property type="molecule type" value="Genomic_DNA"/>
</dbReference>
<protein>
    <submittedName>
        <fullName evidence="3">DUF805 domain-containing protein</fullName>
    </submittedName>
</protein>
<feature type="region of interest" description="Disordered" evidence="1">
    <location>
        <begin position="135"/>
        <end position="171"/>
    </location>
</feature>
<dbReference type="Proteomes" id="UP001297600">
    <property type="component" value="Unassembled WGS sequence"/>
</dbReference>
<gene>
    <name evidence="3" type="ORF">MAF45_03510</name>
</gene>
<evidence type="ECO:0000313" key="4">
    <source>
        <dbReference type="Proteomes" id="UP001297600"/>
    </source>
</evidence>